<gene>
    <name evidence="7" type="ORF">ITX44_33955</name>
</gene>
<sequence length="790" mass="81853">MQTPAHTWRPAGRGRPIRGLAERSVSALRARDPGLNATRRAGRGAIVMAGTFALCSQVIGSPAIATFAAFGSFSMLLLVDYGGPLVQRVRAHVALAVAWAALISLGTIVARPAWLGILTMVLVGLLVLFSGIVSSVLAGSTTALLLAYILPVSLPGGASALPDRLAGAGIAAGASTLAVVLLWPRPDTDPLSAPAAAVCRAVAARLRLDAAHARGGPGAPGHDACLAAADAAQQATDRLRRAFHATPYRPTGLSTGARALVRLVDELTWLTSVVGLSAPPPQPGTGPAVEPLAVKAAAAAALDQAAELLDRPRGDTGQLRVAMNALHKALDAMEDEATNRLPVFRTARGRDDLYSGPGKGEHNGEDREVGEFLSSLDVSFRAQELSFAVMQIAANVDLLAAAERRGWAEQLLGREPGGLARPLASATERAAGHLDLHSVWLHNSVRGAAGLGLAVAATDLVSLQHSFWVVLGALSVLRSNALNTGQNALRGMAGTAVGVVIGSGLLELIGHDGTLLWFLLPLAILIAGVAPAAISFAAGQAAFTVTLVVLFNIGQTTGWRVGLFRIEDIALGCAVSVVVGLFFWPRGAAGAMGKAMSEAYADAADYLAGAVEYAVGCCTAGPDPAAVPLAEGRRAAAAARRLDDAFRGYLSERGAKPVPLAEVSTLVTGVVGLRLAADAVLGMWERAGDGHHSDHERAAARTELLRAADRVSGWYHRLAAGLDGAGPVPPQLDHDLAADGRLVEAVRRDLHDDRGQATATAVRIIWTGDHIDAARRLQRSLTEAAREAVR</sequence>
<dbReference type="Proteomes" id="UP000749040">
    <property type="component" value="Unassembled WGS sequence"/>
</dbReference>
<feature type="transmembrane region" description="Helical" evidence="5">
    <location>
        <begin position="518"/>
        <end position="551"/>
    </location>
</feature>
<dbReference type="Pfam" id="PF13515">
    <property type="entry name" value="FUSC_2"/>
    <property type="match status" value="1"/>
</dbReference>
<accession>A0ABS2U362</accession>
<feature type="transmembrane region" description="Helical" evidence="5">
    <location>
        <begin position="165"/>
        <end position="183"/>
    </location>
</feature>
<evidence type="ECO:0000313" key="8">
    <source>
        <dbReference type="Proteomes" id="UP000749040"/>
    </source>
</evidence>
<evidence type="ECO:0000313" key="7">
    <source>
        <dbReference type="EMBL" id="MBM9509467.1"/>
    </source>
</evidence>
<keyword evidence="3 5" id="KW-1133">Transmembrane helix</keyword>
<feature type="transmembrane region" description="Helical" evidence="5">
    <location>
        <begin position="488"/>
        <end position="506"/>
    </location>
</feature>
<evidence type="ECO:0000256" key="5">
    <source>
        <dbReference type="SAM" id="Phobius"/>
    </source>
</evidence>
<keyword evidence="4 5" id="KW-0472">Membrane</keyword>
<feature type="domain" description="Integral membrane bound transporter" evidence="6">
    <location>
        <begin position="453"/>
        <end position="579"/>
    </location>
</feature>
<evidence type="ECO:0000256" key="4">
    <source>
        <dbReference type="ARBA" id="ARBA00023136"/>
    </source>
</evidence>
<evidence type="ECO:0000259" key="6">
    <source>
        <dbReference type="Pfam" id="PF13515"/>
    </source>
</evidence>
<reference evidence="7 8" key="1">
    <citation type="submission" date="2021-01" db="EMBL/GenBank/DDBJ databases">
        <title>Streptomyces acididurans sp. nov., isolated from a peat swamp forest soil.</title>
        <authorList>
            <person name="Chantavorakit T."/>
            <person name="Duangmal K."/>
        </authorList>
    </citation>
    <scope>NUCLEOTIDE SEQUENCE [LARGE SCALE GENOMIC DNA]</scope>
    <source>
        <strain evidence="7 8">KK5PA1</strain>
    </source>
</reference>
<dbReference type="InterPro" id="IPR049453">
    <property type="entry name" value="Memb_transporter_dom"/>
</dbReference>
<evidence type="ECO:0000256" key="1">
    <source>
        <dbReference type="ARBA" id="ARBA00004141"/>
    </source>
</evidence>
<name>A0ABS2U362_9ACTN</name>
<protein>
    <submittedName>
        <fullName evidence="7">FUSC family protein</fullName>
    </submittedName>
</protein>
<keyword evidence="8" id="KW-1185">Reference proteome</keyword>
<feature type="transmembrane region" description="Helical" evidence="5">
    <location>
        <begin position="117"/>
        <end position="150"/>
    </location>
</feature>
<evidence type="ECO:0000256" key="3">
    <source>
        <dbReference type="ARBA" id="ARBA00022989"/>
    </source>
</evidence>
<proteinExistence type="predicted"/>
<feature type="transmembrane region" description="Helical" evidence="5">
    <location>
        <begin position="46"/>
        <end position="79"/>
    </location>
</feature>
<evidence type="ECO:0000256" key="2">
    <source>
        <dbReference type="ARBA" id="ARBA00022692"/>
    </source>
</evidence>
<organism evidence="7 8">
    <name type="scientific">Actinacidiphila acididurans</name>
    <dbReference type="NCBI Taxonomy" id="2784346"/>
    <lineage>
        <taxon>Bacteria</taxon>
        <taxon>Bacillati</taxon>
        <taxon>Actinomycetota</taxon>
        <taxon>Actinomycetes</taxon>
        <taxon>Kitasatosporales</taxon>
        <taxon>Streptomycetaceae</taxon>
        <taxon>Actinacidiphila</taxon>
    </lineage>
</organism>
<comment type="caution">
    <text evidence="7">The sequence shown here is derived from an EMBL/GenBank/DDBJ whole genome shotgun (WGS) entry which is preliminary data.</text>
</comment>
<feature type="transmembrane region" description="Helical" evidence="5">
    <location>
        <begin position="91"/>
        <end position="110"/>
    </location>
</feature>
<feature type="transmembrane region" description="Helical" evidence="5">
    <location>
        <begin position="563"/>
        <end position="584"/>
    </location>
</feature>
<keyword evidence="2 5" id="KW-0812">Transmembrane</keyword>
<dbReference type="EMBL" id="JADKYB010000025">
    <property type="protein sequence ID" value="MBM9509467.1"/>
    <property type="molecule type" value="Genomic_DNA"/>
</dbReference>
<comment type="subcellular location">
    <subcellularLocation>
        <location evidence="1">Membrane</location>
        <topology evidence="1">Multi-pass membrane protein</topology>
    </subcellularLocation>
</comment>